<keyword evidence="6 8" id="KW-1133">Transmembrane helix</keyword>
<keyword evidence="3" id="KW-0813">Transport</keyword>
<gene>
    <name evidence="9" type="ORF">FE251_06740</name>
</gene>
<evidence type="ECO:0000256" key="7">
    <source>
        <dbReference type="ARBA" id="ARBA00023136"/>
    </source>
</evidence>
<feature type="transmembrane region" description="Helical" evidence="8">
    <location>
        <begin position="232"/>
        <end position="251"/>
    </location>
</feature>
<evidence type="ECO:0000256" key="2">
    <source>
        <dbReference type="ARBA" id="ARBA00009142"/>
    </source>
</evidence>
<evidence type="ECO:0000256" key="5">
    <source>
        <dbReference type="ARBA" id="ARBA00022692"/>
    </source>
</evidence>
<keyword evidence="7 8" id="KW-0472">Membrane</keyword>
<accession>A0ABX5VKV6</accession>
<reference evidence="9 10" key="1">
    <citation type="submission" date="2019-05" db="EMBL/GenBank/DDBJ databases">
        <title>Georgenia *** sp. nov., and Georgenia *** sp. nov., isolated from the intestinal contents of plateau pika (Ochotona curzoniae) in the Qinghai-Tibet plateau of China.</title>
        <authorList>
            <person name="Tian Z."/>
        </authorList>
    </citation>
    <scope>NUCLEOTIDE SEQUENCE [LARGE SCALE GENOMIC DNA]</scope>
    <source>
        <strain evidence="9 10">Z294</strain>
    </source>
</reference>
<feature type="transmembrane region" description="Helical" evidence="8">
    <location>
        <begin position="75"/>
        <end position="93"/>
    </location>
</feature>
<evidence type="ECO:0000313" key="9">
    <source>
        <dbReference type="EMBL" id="QDB79099.1"/>
    </source>
</evidence>
<name>A0ABX5VKV6_9MICO</name>
<organism evidence="9 10">
    <name type="scientific">Georgenia wutianyii</name>
    <dbReference type="NCBI Taxonomy" id="2585135"/>
    <lineage>
        <taxon>Bacteria</taxon>
        <taxon>Bacillati</taxon>
        <taxon>Actinomycetota</taxon>
        <taxon>Actinomycetes</taxon>
        <taxon>Micrococcales</taxon>
        <taxon>Bogoriellaceae</taxon>
        <taxon>Georgenia</taxon>
    </lineage>
</organism>
<dbReference type="Proteomes" id="UP000313948">
    <property type="component" value="Chromosome"/>
</dbReference>
<evidence type="ECO:0000256" key="8">
    <source>
        <dbReference type="RuleBase" id="RU363041"/>
    </source>
</evidence>
<feature type="transmembrane region" description="Helical" evidence="8">
    <location>
        <begin position="199"/>
        <end position="220"/>
    </location>
</feature>
<evidence type="ECO:0000313" key="10">
    <source>
        <dbReference type="Proteomes" id="UP000313948"/>
    </source>
</evidence>
<keyword evidence="10" id="KW-1185">Reference proteome</keyword>
<comment type="subcellular location">
    <subcellularLocation>
        <location evidence="1 8">Cell membrane</location>
        <topology evidence="1 8">Multi-pass membrane protein</topology>
    </subcellularLocation>
</comment>
<protein>
    <recommendedName>
        <fullName evidence="8">Probable membrane transporter protein</fullName>
    </recommendedName>
</protein>
<dbReference type="PANTHER" id="PTHR30269">
    <property type="entry name" value="TRANSMEMBRANE PROTEIN YFCA"/>
    <property type="match status" value="1"/>
</dbReference>
<proteinExistence type="inferred from homology"/>
<dbReference type="InterPro" id="IPR002781">
    <property type="entry name" value="TM_pro_TauE-like"/>
</dbReference>
<feature type="transmembrane region" description="Helical" evidence="8">
    <location>
        <begin position="99"/>
        <end position="118"/>
    </location>
</feature>
<feature type="transmembrane region" description="Helical" evidence="8">
    <location>
        <begin position="39"/>
        <end position="63"/>
    </location>
</feature>
<dbReference type="PANTHER" id="PTHR30269:SF37">
    <property type="entry name" value="MEMBRANE TRANSPORTER PROTEIN"/>
    <property type="match status" value="1"/>
</dbReference>
<dbReference type="EMBL" id="CP040899">
    <property type="protein sequence ID" value="QDB79099.1"/>
    <property type="molecule type" value="Genomic_DNA"/>
</dbReference>
<keyword evidence="5 8" id="KW-0812">Transmembrane</keyword>
<dbReference type="Pfam" id="PF01925">
    <property type="entry name" value="TauE"/>
    <property type="match status" value="1"/>
</dbReference>
<evidence type="ECO:0000256" key="3">
    <source>
        <dbReference type="ARBA" id="ARBA00022448"/>
    </source>
</evidence>
<keyword evidence="4 8" id="KW-1003">Cell membrane</keyword>
<comment type="similarity">
    <text evidence="2 8">Belongs to the 4-toluene sulfonate uptake permease (TSUP) (TC 2.A.102) family.</text>
</comment>
<evidence type="ECO:0000256" key="4">
    <source>
        <dbReference type="ARBA" id="ARBA00022475"/>
    </source>
</evidence>
<sequence>MAGVDPGVLAAVLGAVVLGGVLQRTSGMGTGLVVSPTFVLLVGPVAGVMLTNVTTVASALALTLVMRRDIDWRRFVRIAPAIVVGSVPAALVVRATDAGWLEVVIGGALLLALAPIAFSWRLPDLGRLAAPVAGVTGGFLNTAVGVGGPAVLLYAHATSWSQRAFAATLQPIFLTMGAVSLLTKWAVGATSGPDALPGWPLVLAAVASVPLGVVLGGWVARRVSARTARRTAVALVTVGATTTLVRGLLAVL</sequence>
<dbReference type="RefSeq" id="WP_139073261.1">
    <property type="nucleotide sequence ID" value="NZ_CP040899.1"/>
</dbReference>
<evidence type="ECO:0000256" key="1">
    <source>
        <dbReference type="ARBA" id="ARBA00004651"/>
    </source>
</evidence>
<dbReference type="InterPro" id="IPR052017">
    <property type="entry name" value="TSUP"/>
</dbReference>
<evidence type="ECO:0000256" key="6">
    <source>
        <dbReference type="ARBA" id="ARBA00022989"/>
    </source>
</evidence>